<dbReference type="EMBL" id="CP002593">
    <property type="protein sequence ID" value="AEA25683.1"/>
    <property type="molecule type" value="Genomic_DNA"/>
</dbReference>
<reference evidence="1 2" key="1">
    <citation type="journal article" date="2011" name="J. Bacteriol.">
        <title>Genome sequence of the 1,4-dioxane-degrading Pseudonocardia dioxanivorans strain CB1190.</title>
        <authorList>
            <person name="Sales C.M."/>
            <person name="Mahendra S."/>
            <person name="Grostern A."/>
            <person name="Parales R.E."/>
            <person name="Goodwin L.A."/>
            <person name="Woyke T."/>
            <person name="Nolan M."/>
            <person name="Lapidus A."/>
            <person name="Chertkov O."/>
            <person name="Ovchinnikova G."/>
            <person name="Sczyrba A."/>
            <person name="Alvarez-Cohen L."/>
        </authorList>
    </citation>
    <scope>NUCLEOTIDE SEQUENCE [LARGE SCALE GENOMIC DNA]</scope>
    <source>
        <strain evidence="2">ATCC 55486 / DSM 44775 / JCM 13855 / CB1190</strain>
    </source>
</reference>
<dbReference type="KEGG" id="pdx:Psed_3505"/>
<keyword evidence="2" id="KW-1185">Reference proteome</keyword>
<evidence type="ECO:0000313" key="2">
    <source>
        <dbReference type="Proteomes" id="UP000007809"/>
    </source>
</evidence>
<evidence type="ECO:0008006" key="3">
    <source>
        <dbReference type="Google" id="ProtNLM"/>
    </source>
</evidence>
<dbReference type="HOGENOM" id="CLU_3121803_0_0_11"/>
<dbReference type="Proteomes" id="UP000007809">
    <property type="component" value="Chromosome"/>
</dbReference>
<dbReference type="AlphaFoldDB" id="F4CZF2"/>
<gene>
    <name evidence="1" type="ordered locus">Psed_3505</name>
</gene>
<organism evidence="1 2">
    <name type="scientific">Pseudonocardia dioxanivorans (strain ATCC 55486 / DSM 44775 / JCM 13855 / CB1190)</name>
    <dbReference type="NCBI Taxonomy" id="675635"/>
    <lineage>
        <taxon>Bacteria</taxon>
        <taxon>Bacillati</taxon>
        <taxon>Actinomycetota</taxon>
        <taxon>Actinomycetes</taxon>
        <taxon>Pseudonocardiales</taxon>
        <taxon>Pseudonocardiaceae</taxon>
        <taxon>Pseudonocardia</taxon>
    </lineage>
</organism>
<dbReference type="RefSeq" id="WP_013675602.1">
    <property type="nucleotide sequence ID" value="NC_015312.1"/>
</dbReference>
<protein>
    <recommendedName>
        <fullName evidence="3">DUF1059 domain-containing protein</fullName>
    </recommendedName>
</protein>
<proteinExistence type="predicted"/>
<sequence>MDGSAKTPVMRRTCPWCASARVIAFGEEGLVRALARHLETCTGEEAGDDE</sequence>
<name>F4CZF2_PSEUX</name>
<evidence type="ECO:0000313" key="1">
    <source>
        <dbReference type="EMBL" id="AEA25683.1"/>
    </source>
</evidence>
<accession>F4CZF2</accession>